<dbReference type="PANTHER" id="PTHR31164">
    <property type="entry name" value="RAD52 MOTIF-CONTAINING PROTEIN 1"/>
    <property type="match status" value="1"/>
</dbReference>
<comment type="subunit">
    <text evidence="3">Homodimer.</text>
</comment>
<evidence type="ECO:0000256" key="9">
    <source>
        <dbReference type="PROSITE-ProRule" id="PRU00176"/>
    </source>
</evidence>
<dbReference type="PANTHER" id="PTHR31164:SF1">
    <property type="entry name" value="RAD52 MOTIF-CONTAINING PROTEIN 1"/>
    <property type="match status" value="1"/>
</dbReference>
<dbReference type="AlphaFoldDB" id="V9L517"/>
<dbReference type="GO" id="GO:0005737">
    <property type="term" value="C:cytoplasm"/>
    <property type="evidence" value="ECO:0007669"/>
    <property type="project" value="UniProtKB-SubCell"/>
</dbReference>
<evidence type="ECO:0000313" key="11">
    <source>
        <dbReference type="EMBL" id="AFP06569.1"/>
    </source>
</evidence>
<evidence type="ECO:0000256" key="1">
    <source>
        <dbReference type="ARBA" id="ARBA00004496"/>
    </source>
</evidence>
<keyword evidence="5" id="KW-0963">Cytoplasm</keyword>
<evidence type="ECO:0000256" key="2">
    <source>
        <dbReference type="ARBA" id="ARBA00004604"/>
    </source>
</evidence>
<dbReference type="SUPFAM" id="SSF54928">
    <property type="entry name" value="RNA-binding domain, RBD"/>
    <property type="match status" value="1"/>
</dbReference>
<dbReference type="Gene3D" id="3.30.70.330">
    <property type="match status" value="1"/>
</dbReference>
<dbReference type="FunFam" id="3.30.390.80:FF:000002">
    <property type="entry name" value="RAD52 motif containing 1"/>
    <property type="match status" value="1"/>
</dbReference>
<feature type="domain" description="RRM" evidence="10">
    <location>
        <begin position="19"/>
        <end position="102"/>
    </location>
</feature>
<evidence type="ECO:0000259" key="10">
    <source>
        <dbReference type="PROSITE" id="PS50102"/>
    </source>
</evidence>
<dbReference type="InterPro" id="IPR012677">
    <property type="entry name" value="Nucleotide-bd_a/b_plait_sf"/>
</dbReference>
<dbReference type="InterPro" id="IPR040224">
    <property type="entry name" value="RDM1"/>
</dbReference>
<dbReference type="GO" id="GO:0003677">
    <property type="term" value="F:DNA binding"/>
    <property type="evidence" value="ECO:0007669"/>
    <property type="project" value="UniProtKB-KW"/>
</dbReference>
<keyword evidence="8" id="KW-0539">Nucleus</keyword>
<organism evidence="11">
    <name type="scientific">Callorhinchus milii</name>
    <name type="common">Ghost shark</name>
    <dbReference type="NCBI Taxonomy" id="7868"/>
    <lineage>
        <taxon>Eukaryota</taxon>
        <taxon>Metazoa</taxon>
        <taxon>Chordata</taxon>
        <taxon>Craniata</taxon>
        <taxon>Vertebrata</taxon>
        <taxon>Chondrichthyes</taxon>
        <taxon>Holocephali</taxon>
        <taxon>Chimaeriformes</taxon>
        <taxon>Callorhinchidae</taxon>
        <taxon>Callorhinchus</taxon>
    </lineage>
</organism>
<accession>V9L517</accession>
<sequence length="287" mass="32337">MSLPDTEVLDFKTPMENHKTLFIWNILPNRSEEAVYDLVFKAFSALGLLYLVRVFRNAAGCQPGFYAVVKFYSGSDATRARDATHGRCLFQEVPLKVRICTKQHRGPSFQGQKLTLNSSKCQEVANYYLGFNGWSSHIITLQNISDMEDFDDDAQQMTTAQTKCIKYLCVMEIQFTKHMMCCRGVGLSEELVQDGTDPLNYVLKVGRAQKSATQKAMSDAFKKILLVVLGNGKVFVQRSSELEELDSIIEEELHTQLQVNSVSLSQSECENLSDFSFDTGTMEGIEK</sequence>
<dbReference type="InterPro" id="IPR000504">
    <property type="entry name" value="RRM_dom"/>
</dbReference>
<dbReference type="GO" id="GO:0003723">
    <property type="term" value="F:RNA binding"/>
    <property type="evidence" value="ECO:0007669"/>
    <property type="project" value="UniProtKB-UniRule"/>
</dbReference>
<dbReference type="PROSITE" id="PS50102">
    <property type="entry name" value="RRM"/>
    <property type="match status" value="1"/>
</dbReference>
<dbReference type="SUPFAM" id="SSF54768">
    <property type="entry name" value="dsRNA-binding domain-like"/>
    <property type="match status" value="1"/>
</dbReference>
<dbReference type="Gene3D" id="3.30.390.80">
    <property type="entry name" value="DNA repair protein Rad52/59/22"/>
    <property type="match status" value="1"/>
</dbReference>
<dbReference type="EMBL" id="JW874052">
    <property type="protein sequence ID" value="AFP06569.1"/>
    <property type="molecule type" value="mRNA"/>
</dbReference>
<keyword evidence="7" id="KW-0238">DNA-binding</keyword>
<evidence type="ECO:0000256" key="7">
    <source>
        <dbReference type="ARBA" id="ARBA00023125"/>
    </source>
</evidence>
<dbReference type="InterPro" id="IPR042525">
    <property type="entry name" value="Rad52_Rad59_Rad22_sf"/>
</dbReference>
<evidence type="ECO:0000256" key="8">
    <source>
        <dbReference type="ARBA" id="ARBA00023242"/>
    </source>
</evidence>
<evidence type="ECO:0000256" key="4">
    <source>
        <dbReference type="ARBA" id="ARBA00013723"/>
    </source>
</evidence>
<dbReference type="GO" id="GO:0006310">
    <property type="term" value="P:DNA recombination"/>
    <property type="evidence" value="ECO:0007669"/>
    <property type="project" value="UniProtKB-ARBA"/>
</dbReference>
<dbReference type="CDD" id="cd12364">
    <property type="entry name" value="RRM_RDM1"/>
    <property type="match status" value="1"/>
</dbReference>
<name>V9L517_CALMI</name>
<protein>
    <recommendedName>
        <fullName evidence="4">RAD52 motif-containing protein 1</fullName>
    </recommendedName>
</protein>
<dbReference type="GO" id="GO:0006302">
    <property type="term" value="P:double-strand break repair"/>
    <property type="evidence" value="ECO:0007669"/>
    <property type="project" value="UniProtKB-ARBA"/>
</dbReference>
<evidence type="ECO:0000256" key="6">
    <source>
        <dbReference type="ARBA" id="ARBA00022884"/>
    </source>
</evidence>
<evidence type="ECO:0000256" key="3">
    <source>
        <dbReference type="ARBA" id="ARBA00011738"/>
    </source>
</evidence>
<dbReference type="GO" id="GO:0005730">
    <property type="term" value="C:nucleolus"/>
    <property type="evidence" value="ECO:0007669"/>
    <property type="project" value="UniProtKB-SubCell"/>
</dbReference>
<dbReference type="InterPro" id="IPR035979">
    <property type="entry name" value="RBD_domain_sf"/>
</dbReference>
<reference evidence="11" key="1">
    <citation type="journal article" date="2014" name="Nature">
        <title>Elephant shark genome provides unique insights into gnathostome evolution.</title>
        <authorList>
            <consortium name="International Elephant Shark Genome Sequencing Consortium"/>
            <person name="Venkatesh B."/>
            <person name="Lee A.P."/>
            <person name="Ravi V."/>
            <person name="Maurya A.K."/>
            <person name="Lian M.M."/>
            <person name="Swann J.B."/>
            <person name="Ohta Y."/>
            <person name="Flajnik M.F."/>
            <person name="Sutoh Y."/>
            <person name="Kasahara M."/>
            <person name="Hoon S."/>
            <person name="Gangu V."/>
            <person name="Roy S.W."/>
            <person name="Irimia M."/>
            <person name="Korzh V."/>
            <person name="Kondrychyn I."/>
            <person name="Lim Z.W."/>
            <person name="Tay B.H."/>
            <person name="Tohari S."/>
            <person name="Kong K.W."/>
            <person name="Ho S."/>
            <person name="Lorente-Galdos B."/>
            <person name="Quilez J."/>
            <person name="Marques-Bonet T."/>
            <person name="Raney B.J."/>
            <person name="Ingham P.W."/>
            <person name="Tay A."/>
            <person name="Hillier L.W."/>
            <person name="Minx P."/>
            <person name="Boehm T."/>
            <person name="Wilson R.K."/>
            <person name="Brenner S."/>
            <person name="Warren W.C."/>
        </authorList>
    </citation>
    <scope>NUCLEOTIDE SEQUENCE</scope>
    <source>
        <tissue evidence="11">Intestine</tissue>
    </source>
</reference>
<dbReference type="InterPro" id="IPR057652">
    <property type="entry name" value="DSRM_RDM1"/>
</dbReference>
<evidence type="ECO:0000256" key="5">
    <source>
        <dbReference type="ARBA" id="ARBA00022490"/>
    </source>
</evidence>
<comment type="subcellular location">
    <subcellularLocation>
        <location evidence="1">Cytoplasm</location>
    </subcellularLocation>
    <subcellularLocation>
        <location evidence="2">Nucleus</location>
        <location evidence="2">Nucleolus</location>
    </subcellularLocation>
</comment>
<proteinExistence type="evidence at transcript level"/>
<dbReference type="InterPro" id="IPR034200">
    <property type="entry name" value="RDM1_RRM"/>
</dbReference>
<keyword evidence="6 9" id="KW-0694">RNA-binding</keyword>
<dbReference type="Pfam" id="PF25517">
    <property type="entry name" value="DSRM_RDM1"/>
    <property type="match status" value="1"/>
</dbReference>